<dbReference type="GeneID" id="92034935"/>
<dbReference type="Proteomes" id="UP001360953">
    <property type="component" value="Unassembled WGS sequence"/>
</dbReference>
<evidence type="ECO:0000313" key="2">
    <source>
        <dbReference type="EMBL" id="KAK7529227.1"/>
    </source>
</evidence>
<name>A0ABR1L1U8_9PEZI</name>
<feature type="region of interest" description="Disordered" evidence="1">
    <location>
        <begin position="38"/>
        <end position="167"/>
    </location>
</feature>
<reference evidence="2 3" key="1">
    <citation type="submission" date="2024-04" db="EMBL/GenBank/DDBJ databases">
        <title>Phyllosticta paracitricarpa is synonymous to the EU quarantine fungus P. citricarpa based on phylogenomic analyses.</title>
        <authorList>
            <consortium name="Lawrence Berkeley National Laboratory"/>
            <person name="Van ingen-buijs V.A."/>
            <person name="Van westerhoven A.C."/>
            <person name="Haridas S."/>
            <person name="Skiadas P."/>
            <person name="Martin F."/>
            <person name="Groenewald J.Z."/>
            <person name="Crous P.W."/>
            <person name="Seidl M.F."/>
        </authorList>
    </citation>
    <scope>NUCLEOTIDE SEQUENCE [LARGE SCALE GENOMIC DNA]</scope>
    <source>
        <strain evidence="2 3">CPC 17464</strain>
    </source>
</reference>
<sequence length="1043" mass="118463">MITVLRGYAPQASSTRHAKRLLSPSILRRHRRFNCEPSFFRRPYSTGHEHAAPLENEPAPPTEIQSDEPRYSVSRGGFGDEDENIREDSSPARAGNQRRAGKSQFEGLRQVEPANNGTSTSEKTSSEIEQQRAKEDPYASDPWISTLGDEQGETASPPENTSKRTTQEDVLSLCTYTPWRTGKKHNCLHRGFEFVDFRSARSFIIEAMNLKESLKAHLELSNFGRLVYTRIGSANAEGTQWIVSDEDVDLGWALQKAAKKYLGRWQMDAAAEPMSDLGFSSSWRLTTKLVVPVSERWHHLLDLRKPPILWLTMESRQLSQLEITASEVVEALVNQIADDLSKKTNGEKEMAFPVWCITDRTLTVSQTEFFSIQASISKPGDGTLKLRETVVLHRNFNLEQYNAMVAKEHASLMGIEDGTEVASLMRMVTSKWNSVTSGHRREPMGISAEQVYLKQWGPIMTPEWQPLVRRVLGKEITEHSAHVQALPDLYSKEKILAALEDQSSEEKDWRQAHAEIAKPLNWQAAKWKEGEMQHGEDRKQRLISQRAPERVPKGFGSLVNMLRDQLDDPDSQELGRDPNELVVRPVKTVPSDVTDDTRWRKQYLKLREVVEHNQKERQSRQTTRHSPRNETLNNALVDILSRVGFRGEPVDWRARYYELRRSAHSLGLLIKNYPVDDAVDFARQEAAMKGKDVAAKKNSRKLGLHWGSDKGFSRTGELNVKHFEAVGQYTWRQAREDEASSQLDEKEYSDILESYTANKRERRKGPEELPMHTVFYHWLPGESLNLNNSSAVEANVTQMWRPQQWKRSQVRPTNNMSPLPEPLTRSPRPEPDASPLTAHRDPDNAFVRPLKEDLFYLRWYPGDSFQRDREGRIMPPLSPRGSYAREQLEAKQRQEMDRRLWEAQEQMDSLGALRKPKPLGMARMVHASSGGPSFFDREAGADDEAESEAGRFMRSAREIEVATCAVRPEPQSEPDLQRHESPSSREDEAGNVGHLNDADAEKLLAEVGIDAEESKASETTTAEGELAGDGQKEGEAQGEAQGR</sequence>
<feature type="compositionally biased region" description="Polar residues" evidence="1">
    <location>
        <begin position="802"/>
        <end position="817"/>
    </location>
</feature>
<evidence type="ECO:0000313" key="3">
    <source>
        <dbReference type="Proteomes" id="UP001360953"/>
    </source>
</evidence>
<proteinExistence type="predicted"/>
<evidence type="ECO:0000256" key="1">
    <source>
        <dbReference type="SAM" id="MobiDB-lite"/>
    </source>
</evidence>
<dbReference type="EMBL" id="JBBPEH010000017">
    <property type="protein sequence ID" value="KAK7529227.1"/>
    <property type="molecule type" value="Genomic_DNA"/>
</dbReference>
<feature type="compositionally biased region" description="Basic and acidic residues" evidence="1">
    <location>
        <begin position="124"/>
        <end position="137"/>
    </location>
</feature>
<feature type="region of interest" description="Disordered" evidence="1">
    <location>
        <begin position="929"/>
        <end position="1043"/>
    </location>
</feature>
<comment type="caution">
    <text evidence="2">The sequence shown here is derived from an EMBL/GenBank/DDBJ whole genome shotgun (WGS) entry which is preliminary data.</text>
</comment>
<feature type="region of interest" description="Disordered" evidence="1">
    <location>
        <begin position="610"/>
        <end position="630"/>
    </location>
</feature>
<feature type="compositionally biased region" description="Basic and acidic residues" evidence="1">
    <location>
        <begin position="975"/>
        <end position="988"/>
    </location>
</feature>
<feature type="region of interest" description="Disordered" evidence="1">
    <location>
        <begin position="802"/>
        <end position="843"/>
    </location>
</feature>
<accession>A0ABR1L1U8</accession>
<evidence type="ECO:0008006" key="4">
    <source>
        <dbReference type="Google" id="ProtNLM"/>
    </source>
</evidence>
<gene>
    <name evidence="2" type="ORF">J3D65DRAFT_642832</name>
</gene>
<keyword evidence="3" id="KW-1185">Reference proteome</keyword>
<dbReference type="RefSeq" id="XP_066649807.1">
    <property type="nucleotide sequence ID" value="XM_066802029.1"/>
</dbReference>
<feature type="compositionally biased region" description="Basic and acidic residues" evidence="1">
    <location>
        <begin position="948"/>
        <end position="960"/>
    </location>
</feature>
<protein>
    <recommendedName>
        <fullName evidence="4">4a-hydroxytetrahydrobiopterin dehydratase</fullName>
    </recommendedName>
</protein>
<organism evidence="2 3">
    <name type="scientific">Phyllosticta citribraziliensis</name>
    <dbReference type="NCBI Taxonomy" id="989973"/>
    <lineage>
        <taxon>Eukaryota</taxon>
        <taxon>Fungi</taxon>
        <taxon>Dikarya</taxon>
        <taxon>Ascomycota</taxon>
        <taxon>Pezizomycotina</taxon>
        <taxon>Dothideomycetes</taxon>
        <taxon>Dothideomycetes incertae sedis</taxon>
        <taxon>Botryosphaeriales</taxon>
        <taxon>Phyllostictaceae</taxon>
        <taxon>Phyllosticta</taxon>
    </lineage>
</organism>
<feature type="compositionally biased region" description="Basic and acidic residues" evidence="1">
    <location>
        <begin position="610"/>
        <end position="619"/>
    </location>
</feature>